<sequence>MVVNGRTELVGAVWAEVRGTVMTGTTGDRLGGRHGDLSDGDWQLMLFHCPLPR</sequence>
<protein>
    <submittedName>
        <fullName evidence="1">Uncharacterized protein</fullName>
    </submittedName>
</protein>
<reference evidence="1 2" key="1">
    <citation type="submission" date="2019-01" db="EMBL/GenBank/DDBJ databases">
        <title>Sequencing the genomes of 1000 actinobacteria strains.</title>
        <authorList>
            <person name="Klenk H.-P."/>
        </authorList>
    </citation>
    <scope>NUCLEOTIDE SEQUENCE [LARGE SCALE GENOMIC DNA]</scope>
    <source>
        <strain evidence="1 2">DSM 43925</strain>
    </source>
</reference>
<dbReference type="Proteomes" id="UP000284824">
    <property type="component" value="Unassembled WGS sequence"/>
</dbReference>
<dbReference type="AlphaFoldDB" id="A0A438MKX2"/>
<name>A0A438MKX2_9ACTN</name>
<organism evidence="1 2">
    <name type="scientific">Nonomuraea polychroma</name>
    <dbReference type="NCBI Taxonomy" id="46176"/>
    <lineage>
        <taxon>Bacteria</taxon>
        <taxon>Bacillati</taxon>
        <taxon>Actinomycetota</taxon>
        <taxon>Actinomycetes</taxon>
        <taxon>Streptosporangiales</taxon>
        <taxon>Streptosporangiaceae</taxon>
        <taxon>Nonomuraea</taxon>
    </lineage>
</organism>
<evidence type="ECO:0000313" key="2">
    <source>
        <dbReference type="Proteomes" id="UP000284824"/>
    </source>
</evidence>
<evidence type="ECO:0000313" key="1">
    <source>
        <dbReference type="EMBL" id="RVX46382.1"/>
    </source>
</evidence>
<dbReference type="RefSeq" id="WP_164904076.1">
    <property type="nucleotide sequence ID" value="NZ_SAUN01000001.1"/>
</dbReference>
<keyword evidence="2" id="KW-1185">Reference proteome</keyword>
<accession>A0A438MKX2</accession>
<gene>
    <name evidence="1" type="ORF">EDD27_9258</name>
</gene>
<comment type="caution">
    <text evidence="1">The sequence shown here is derived from an EMBL/GenBank/DDBJ whole genome shotgun (WGS) entry which is preliminary data.</text>
</comment>
<proteinExistence type="predicted"/>
<dbReference type="EMBL" id="SAUN01000001">
    <property type="protein sequence ID" value="RVX46382.1"/>
    <property type="molecule type" value="Genomic_DNA"/>
</dbReference>